<feature type="chain" id="PRO_5023040412" description="sn-glycerol-3-phosphate-binding periplasmic protein UgpB" evidence="8">
    <location>
        <begin position="22"/>
        <end position="435"/>
    </location>
</feature>
<dbReference type="GO" id="GO:0042597">
    <property type="term" value="C:periplasmic space"/>
    <property type="evidence" value="ECO:0007669"/>
    <property type="project" value="UniProtKB-SubCell"/>
</dbReference>
<dbReference type="SUPFAM" id="SSF53850">
    <property type="entry name" value="Periplasmic binding protein-like II"/>
    <property type="match status" value="1"/>
</dbReference>
<evidence type="ECO:0000256" key="8">
    <source>
        <dbReference type="SAM" id="SignalP"/>
    </source>
</evidence>
<reference evidence="9 10" key="1">
    <citation type="submission" date="2019-06" db="EMBL/GenBank/DDBJ databases">
        <title>Genome sequence of Rhodobacteraceae bacterium D4M1.</title>
        <authorList>
            <person name="Cao J."/>
        </authorList>
    </citation>
    <scope>NUCLEOTIDE SEQUENCE [LARGE SCALE GENOMIC DNA]</scope>
    <source>
        <strain evidence="9 10">D4M1</strain>
    </source>
</reference>
<keyword evidence="6 8" id="KW-0732">Signal</keyword>
<dbReference type="InterPro" id="IPR050490">
    <property type="entry name" value="Bact_solute-bd_prot1"/>
</dbReference>
<sequence length="435" mass="47586">MIQKLALSGLTLAFTATSTLAATDITWWHGMAGRNGEVINELATQFNAAQNACVLTPVSKGTYEEALAAGIAAFRSGDQPNILQVFDAGAATIINAPKAVIPAEDLIKGAGYDFNREDFIQGVRYFYADSDGKFVGMPFNSSAPIMYVNTEALQKAGIAGAPKTWEEFEAMAPKLKAAGYIPLVQSQLTWEFTENFFSRHDLQFATNNNGYDAVAGTEINVDAPEHVMMYQKLKDWYDDGWFGYFGAGWSDNQKPFEEDKAALWIGSSGSFGGLQKSAQMPFTASFLPYWNAIDGAGTNTFIGGAALFAMSGHDDAQNKCTADFFEFLTSPEVQYFWHKSTGYVPVTEAAYELAKADGHYDRFPAAEVGIKQLMLPGGEWSKGYRMGFYPQIREVMEREYGRIFAGETSVEDAMATIKSEGDALLARFAKTTASN</sequence>
<dbReference type="KEGG" id="ppru:FDP22_14480"/>
<protein>
    <recommendedName>
        <fullName evidence="4">sn-glycerol-3-phosphate-binding periplasmic protein UgpB</fullName>
    </recommendedName>
</protein>
<dbReference type="PANTHER" id="PTHR43649">
    <property type="entry name" value="ARABINOSE-BINDING PROTEIN-RELATED"/>
    <property type="match status" value="1"/>
</dbReference>
<evidence type="ECO:0000313" key="9">
    <source>
        <dbReference type="EMBL" id="QDL92883.1"/>
    </source>
</evidence>
<evidence type="ECO:0000256" key="4">
    <source>
        <dbReference type="ARBA" id="ARBA00017470"/>
    </source>
</evidence>
<organism evidence="9 10">
    <name type="scientific">Paroceanicella profunda</name>
    <dbReference type="NCBI Taxonomy" id="2579971"/>
    <lineage>
        <taxon>Bacteria</taxon>
        <taxon>Pseudomonadati</taxon>
        <taxon>Pseudomonadota</taxon>
        <taxon>Alphaproteobacteria</taxon>
        <taxon>Rhodobacterales</taxon>
        <taxon>Paracoccaceae</taxon>
        <taxon>Paroceanicella</taxon>
    </lineage>
</organism>
<evidence type="ECO:0000256" key="7">
    <source>
        <dbReference type="ARBA" id="ARBA00034473"/>
    </source>
</evidence>
<evidence type="ECO:0000256" key="5">
    <source>
        <dbReference type="ARBA" id="ARBA00022448"/>
    </source>
</evidence>
<dbReference type="Gene3D" id="3.40.190.10">
    <property type="entry name" value="Periplasmic binding protein-like II"/>
    <property type="match status" value="2"/>
</dbReference>
<name>A0A5B8G2N2_9RHOB</name>
<proteinExistence type="inferred from homology"/>
<dbReference type="AlphaFoldDB" id="A0A5B8G2N2"/>
<comment type="subcellular location">
    <subcellularLocation>
        <location evidence="1">Periplasm</location>
    </subcellularLocation>
</comment>
<comment type="subunit">
    <text evidence="3">The complex is composed of two ATP-binding proteins (UgpC), two transmembrane proteins (UgpA and UgpE) and a solute-binding protein (UgpB).</text>
</comment>
<evidence type="ECO:0000256" key="1">
    <source>
        <dbReference type="ARBA" id="ARBA00004418"/>
    </source>
</evidence>
<dbReference type="InterPro" id="IPR006059">
    <property type="entry name" value="SBP"/>
</dbReference>
<keyword evidence="5" id="KW-0813">Transport</keyword>
<evidence type="ECO:0000313" key="10">
    <source>
        <dbReference type="Proteomes" id="UP000305888"/>
    </source>
</evidence>
<dbReference type="EMBL" id="CP040818">
    <property type="protein sequence ID" value="QDL92883.1"/>
    <property type="molecule type" value="Genomic_DNA"/>
</dbReference>
<keyword evidence="10" id="KW-1185">Reference proteome</keyword>
<evidence type="ECO:0000256" key="6">
    <source>
        <dbReference type="ARBA" id="ARBA00022729"/>
    </source>
</evidence>
<evidence type="ECO:0000256" key="2">
    <source>
        <dbReference type="ARBA" id="ARBA00008520"/>
    </source>
</evidence>
<evidence type="ECO:0000256" key="3">
    <source>
        <dbReference type="ARBA" id="ARBA00011557"/>
    </source>
</evidence>
<comment type="similarity">
    <text evidence="2">Belongs to the bacterial solute-binding protein 1 family.</text>
</comment>
<dbReference type="OrthoDB" id="9762335at2"/>
<comment type="function">
    <text evidence="7">Part of the ABC transporter complex UgpBAEC involved in sn-glycerol-3-phosphate (G3P) import. Binds G3P.</text>
</comment>
<gene>
    <name evidence="9" type="ORF">FDP22_14480</name>
</gene>
<dbReference type="PANTHER" id="PTHR43649:SF31">
    <property type="entry name" value="SN-GLYCEROL-3-PHOSPHATE-BINDING PERIPLASMIC PROTEIN UGPB"/>
    <property type="match status" value="1"/>
</dbReference>
<feature type="signal peptide" evidence="8">
    <location>
        <begin position="1"/>
        <end position="21"/>
    </location>
</feature>
<dbReference type="Pfam" id="PF13416">
    <property type="entry name" value="SBP_bac_8"/>
    <property type="match status" value="1"/>
</dbReference>
<accession>A0A5B8G2N2</accession>
<dbReference type="Proteomes" id="UP000305888">
    <property type="component" value="Chromosome"/>
</dbReference>